<dbReference type="EMBL" id="JAAGMA010000804">
    <property type="protein sequence ID" value="NEB13067.1"/>
    <property type="molecule type" value="Genomic_DNA"/>
</dbReference>
<evidence type="ECO:0000313" key="1">
    <source>
        <dbReference type="EMBL" id="NEB13067.1"/>
    </source>
</evidence>
<evidence type="ECO:0000313" key="2">
    <source>
        <dbReference type="Proteomes" id="UP000470446"/>
    </source>
</evidence>
<name>A0A7K3PTB2_9ACTN</name>
<gene>
    <name evidence="1" type="ORF">G3I32_30250</name>
</gene>
<dbReference type="PANTHER" id="PTHR36302:SF1">
    <property type="entry name" value="COPPER CHAPERONE PCU(A)C"/>
    <property type="match status" value="1"/>
</dbReference>
<dbReference type="Gene3D" id="2.60.40.1890">
    <property type="entry name" value="PCu(A)C copper chaperone"/>
    <property type="match status" value="1"/>
</dbReference>
<proteinExistence type="predicted"/>
<dbReference type="RefSeq" id="WP_164248527.1">
    <property type="nucleotide sequence ID" value="NZ_JAAGMA010000804.1"/>
</dbReference>
<organism evidence="1 2">
    <name type="scientific">Streptomyces coelicoflavus</name>
    <dbReference type="NCBI Taxonomy" id="285562"/>
    <lineage>
        <taxon>Bacteria</taxon>
        <taxon>Bacillati</taxon>
        <taxon>Actinomycetota</taxon>
        <taxon>Actinomycetes</taxon>
        <taxon>Kitasatosporales</taxon>
        <taxon>Streptomycetaceae</taxon>
        <taxon>Streptomyces</taxon>
    </lineage>
</organism>
<reference evidence="1 2" key="1">
    <citation type="submission" date="2020-01" db="EMBL/GenBank/DDBJ databases">
        <title>Insect and environment-associated Actinomycetes.</title>
        <authorList>
            <person name="Currrie C."/>
            <person name="Chevrette M."/>
            <person name="Carlson C."/>
            <person name="Stubbendieck R."/>
            <person name="Wendt-Pienkowski E."/>
        </authorList>
    </citation>
    <scope>NUCLEOTIDE SEQUENCE [LARGE SCALE GENOMIC DNA]</scope>
    <source>
        <strain evidence="1 2">SID14163</strain>
    </source>
</reference>
<dbReference type="SUPFAM" id="SSF110087">
    <property type="entry name" value="DR1885-like metal-binding protein"/>
    <property type="match status" value="1"/>
</dbReference>
<protein>
    <submittedName>
        <fullName evidence="1">Copper chaperone PCu(A)C</fullName>
    </submittedName>
</protein>
<accession>A0A7K3PTB2</accession>
<dbReference type="AlphaFoldDB" id="A0A7K3PTB2"/>
<dbReference type="Pfam" id="PF04314">
    <property type="entry name" value="PCuAC"/>
    <property type="match status" value="1"/>
</dbReference>
<dbReference type="Proteomes" id="UP000470446">
    <property type="component" value="Unassembled WGS sequence"/>
</dbReference>
<dbReference type="InterPro" id="IPR036182">
    <property type="entry name" value="PCuAC_sf"/>
</dbReference>
<dbReference type="PANTHER" id="PTHR36302">
    <property type="entry name" value="BLR7088 PROTEIN"/>
    <property type="match status" value="1"/>
</dbReference>
<comment type="caution">
    <text evidence="1">The sequence shown here is derived from an EMBL/GenBank/DDBJ whole genome shotgun (WGS) entry which is preliminary data.</text>
</comment>
<dbReference type="InterPro" id="IPR058248">
    <property type="entry name" value="Lxx211020-like"/>
</dbReference>
<dbReference type="InterPro" id="IPR007410">
    <property type="entry name" value="LpqE-like"/>
</dbReference>
<sequence>MAAPPVLRHRQALAGCAAALALTVSGCGGDDDFSLPDWHAPGQNARVGDVMIRYAHVAEPKGEPWQPGDDVPAYVWLYNKGDNDDRLVSASTPNAASVDVVDSDGKKVTDGVSLPEQELVELERGKTHLVLRDVRETIRGGDFMKFTMKFEDAGPVTFDIQAQVPVYDKSPSPTG</sequence>